<dbReference type="PANTHER" id="PTHR32182:SF23">
    <property type="entry name" value="ATP BINDING PROTEIN"/>
    <property type="match status" value="1"/>
</dbReference>
<dbReference type="Proteomes" id="UP000530060">
    <property type="component" value="Unassembled WGS sequence"/>
</dbReference>
<feature type="domain" description="Endonuclease GajA/Old nuclease/RecF-like AAA" evidence="1">
    <location>
        <begin position="57"/>
        <end position="503"/>
    </location>
</feature>
<dbReference type="RefSeq" id="WP_180910971.1">
    <property type="nucleotide sequence ID" value="NZ_CAIJDP010000116.1"/>
</dbReference>
<dbReference type="PANTHER" id="PTHR32182">
    <property type="entry name" value="DNA REPLICATION AND REPAIR PROTEIN RECF"/>
    <property type="match status" value="1"/>
</dbReference>
<dbReference type="GO" id="GO:0006302">
    <property type="term" value="P:double-strand break repair"/>
    <property type="evidence" value="ECO:0007669"/>
    <property type="project" value="TreeGrafter"/>
</dbReference>
<sequence>MKLVAIWVEDYMKIKNQGFNFGGRNTYEFNFDQEKRILNVSIQNTDDYYDLFSNSEIINISGIIGINGSGKSSLLKLINVIAAEKPLVNNVVVIIENEEDNSYEIIDYVSTFFHFGKKQAINISLPKKGIFSEENGKIIKKKNINPFKEIDLIFYSNLSSNQNVNYLGLDNPLDRSVDYQLRQSLSPSKVSEYLKDYNKKKEGKETYLLLEESFNLQSIYQNERLERMVSFLSDSIENQFSIIGDIKFPEKITIWFNENIFPETIKLIDKSEYDFNRLVEISKHCFKLYNEEGNFKEKLKKGIIFHYLFFSFYNDFFKRTGELRYLENLSTFVKSLPLDDNIFNSIYEYLITHKSQTQNHEIDKINDLLNNLDVLLENIEISESKEFFGNGNFELSINKYLWNFLKEILLITDFKSEAVINYSITPFSSGEDAILYQLSEFHEAFKHSKKENIIISIDEGELYLHPEWQRKYINTLYQFFQHYGKKYDKRIQIIITSHSPFIVSDIPKYNLIFLTKDEFGNCKVSKSENHLPTLGGNIFELFNDGFYVKEFISEFAFDKINQAIKFLNNQESDFKNILEVENFNKLIGELLIRDEIQKMIDFQKMKNFDEYYELIKIGIKNNNETN</sequence>
<comment type="caution">
    <text evidence="2">The sequence shown here is derived from an EMBL/GenBank/DDBJ whole genome shotgun (WGS) entry which is preliminary data.</text>
</comment>
<dbReference type="SUPFAM" id="SSF52540">
    <property type="entry name" value="P-loop containing nucleoside triphosphate hydrolases"/>
    <property type="match status" value="1"/>
</dbReference>
<dbReference type="Pfam" id="PF13175">
    <property type="entry name" value="AAA_15"/>
    <property type="match status" value="1"/>
</dbReference>
<dbReference type="GO" id="GO:0000731">
    <property type="term" value="P:DNA synthesis involved in DNA repair"/>
    <property type="evidence" value="ECO:0007669"/>
    <property type="project" value="TreeGrafter"/>
</dbReference>
<gene>
    <name evidence="2" type="ORF">FLAT13_05083</name>
</gene>
<dbReference type="EMBL" id="CAIJDP010000116">
    <property type="protein sequence ID" value="CAD0009761.1"/>
    <property type="molecule type" value="Genomic_DNA"/>
</dbReference>
<dbReference type="AlphaFoldDB" id="A0A6V6ZD78"/>
<name>A0A6V6ZD78_9FLAO</name>
<evidence type="ECO:0000313" key="2">
    <source>
        <dbReference type="EMBL" id="CAD0009761.1"/>
    </source>
</evidence>
<reference evidence="2 3" key="1">
    <citation type="submission" date="2020-06" db="EMBL/GenBank/DDBJ databases">
        <authorList>
            <person name="Criscuolo A."/>
        </authorList>
    </citation>
    <scope>NUCLEOTIDE SEQUENCE [LARGE SCALE GENOMIC DNA]</scope>
    <source>
        <strain evidence="3">CIP 111411</strain>
    </source>
</reference>
<proteinExistence type="predicted"/>
<evidence type="ECO:0000259" key="1">
    <source>
        <dbReference type="Pfam" id="PF13175"/>
    </source>
</evidence>
<evidence type="ECO:0000313" key="3">
    <source>
        <dbReference type="Proteomes" id="UP000530060"/>
    </source>
</evidence>
<accession>A0A6V6ZD78</accession>
<dbReference type="InterPro" id="IPR027417">
    <property type="entry name" value="P-loop_NTPase"/>
</dbReference>
<keyword evidence="3" id="KW-1185">Reference proteome</keyword>
<organism evidence="2 3">
    <name type="scientific">Flavobacterium salmonis</name>
    <dbReference type="NCBI Taxonomy" id="2654844"/>
    <lineage>
        <taxon>Bacteria</taxon>
        <taxon>Pseudomonadati</taxon>
        <taxon>Bacteroidota</taxon>
        <taxon>Flavobacteriia</taxon>
        <taxon>Flavobacteriales</taxon>
        <taxon>Flavobacteriaceae</taxon>
        <taxon>Flavobacterium</taxon>
    </lineage>
</organism>
<dbReference type="Gene3D" id="3.40.50.300">
    <property type="entry name" value="P-loop containing nucleotide triphosphate hydrolases"/>
    <property type="match status" value="1"/>
</dbReference>
<dbReference type="InterPro" id="IPR041685">
    <property type="entry name" value="AAA_GajA/Old/RecF-like"/>
</dbReference>
<protein>
    <recommendedName>
        <fullName evidence="1">Endonuclease GajA/Old nuclease/RecF-like AAA domain-containing protein</fullName>
    </recommendedName>
</protein>